<dbReference type="Pfam" id="PF01369">
    <property type="entry name" value="Sec7"/>
    <property type="match status" value="1"/>
</dbReference>
<keyword evidence="5" id="KW-1185">Reference proteome</keyword>
<organism evidence="4 5">
    <name type="scientific">Ceratocystis fimbriata CBS 114723</name>
    <dbReference type="NCBI Taxonomy" id="1035309"/>
    <lineage>
        <taxon>Eukaryota</taxon>
        <taxon>Fungi</taxon>
        <taxon>Dikarya</taxon>
        <taxon>Ascomycota</taxon>
        <taxon>Pezizomycotina</taxon>
        <taxon>Sordariomycetes</taxon>
        <taxon>Hypocreomycetidae</taxon>
        <taxon>Microascales</taxon>
        <taxon>Ceratocystidaceae</taxon>
        <taxon>Ceratocystis</taxon>
    </lineage>
</organism>
<dbReference type="GO" id="GO:0005085">
    <property type="term" value="F:guanyl-nucleotide exchange factor activity"/>
    <property type="evidence" value="ECO:0007669"/>
    <property type="project" value="InterPro"/>
</dbReference>
<dbReference type="SMART" id="SM00222">
    <property type="entry name" value="Sec7"/>
    <property type="match status" value="1"/>
</dbReference>
<dbReference type="PANTHER" id="PTHR10663:SF405">
    <property type="entry name" value="ARF GUANINE NUCLEOTIDE EXCHANGE FACTOR SYT1"/>
    <property type="match status" value="1"/>
</dbReference>
<dbReference type="PANTHER" id="PTHR10663">
    <property type="entry name" value="GUANYL-NUCLEOTIDE EXCHANGE FACTOR"/>
    <property type="match status" value="1"/>
</dbReference>
<evidence type="ECO:0000313" key="5">
    <source>
        <dbReference type="Proteomes" id="UP000222788"/>
    </source>
</evidence>
<feature type="compositionally biased region" description="Polar residues" evidence="1">
    <location>
        <begin position="1330"/>
        <end position="1343"/>
    </location>
</feature>
<feature type="region of interest" description="Disordered" evidence="1">
    <location>
        <begin position="255"/>
        <end position="609"/>
    </location>
</feature>
<evidence type="ECO:0000259" key="2">
    <source>
        <dbReference type="PROSITE" id="PS50003"/>
    </source>
</evidence>
<dbReference type="InterPro" id="IPR001849">
    <property type="entry name" value="PH_domain"/>
</dbReference>
<feature type="region of interest" description="Disordered" evidence="1">
    <location>
        <begin position="1243"/>
        <end position="1316"/>
    </location>
</feature>
<reference evidence="4 5" key="1">
    <citation type="journal article" date="2013" name="Fungal Biol.">
        <title>Analysis of microsatellite markers in the genome of the plant pathogen Ceratocystis fimbriata.</title>
        <authorList>
            <person name="Simpson M.C."/>
            <person name="Wilken P.M."/>
            <person name="Coetzee M.P."/>
            <person name="Wingfield M.J."/>
            <person name="Wingfield B.D."/>
        </authorList>
    </citation>
    <scope>NUCLEOTIDE SEQUENCE [LARGE SCALE GENOMIC DNA]</scope>
    <source>
        <strain evidence="4 5">CBS 114723</strain>
    </source>
</reference>
<feature type="compositionally biased region" description="Low complexity" evidence="1">
    <location>
        <begin position="318"/>
        <end position="337"/>
    </location>
</feature>
<feature type="region of interest" description="Disordered" evidence="1">
    <location>
        <begin position="1"/>
        <end position="84"/>
    </location>
</feature>
<feature type="compositionally biased region" description="Basic and acidic residues" evidence="1">
    <location>
        <begin position="1350"/>
        <end position="1359"/>
    </location>
</feature>
<accession>A0A2C5WYX9</accession>
<dbReference type="OrthoDB" id="430364at2759"/>
<dbReference type="InterPro" id="IPR035999">
    <property type="entry name" value="Sec7_dom_sf"/>
</dbReference>
<dbReference type="Proteomes" id="UP000222788">
    <property type="component" value="Unassembled WGS sequence"/>
</dbReference>
<dbReference type="Gene3D" id="2.30.29.30">
    <property type="entry name" value="Pleckstrin-homology domain (PH domain)/Phosphotyrosine-binding domain (PTB)"/>
    <property type="match status" value="1"/>
</dbReference>
<comment type="caution">
    <text evidence="4">The sequence shown here is derived from an EMBL/GenBank/DDBJ whole genome shotgun (WGS) entry which is preliminary data.</text>
</comment>
<feature type="compositionally biased region" description="Low complexity" evidence="1">
    <location>
        <begin position="1268"/>
        <end position="1295"/>
    </location>
</feature>
<feature type="region of interest" description="Disordered" evidence="1">
    <location>
        <begin position="783"/>
        <end position="814"/>
    </location>
</feature>
<feature type="compositionally biased region" description="Polar residues" evidence="1">
    <location>
        <begin position="523"/>
        <end position="534"/>
    </location>
</feature>
<feature type="compositionally biased region" description="Basic and acidic residues" evidence="1">
    <location>
        <begin position="1525"/>
        <end position="1536"/>
    </location>
</feature>
<dbReference type="STRING" id="1035309.A0A2C5WYX9"/>
<sequence length="1560" mass="171460">MPFLRRRGIMASESDMRRHSSQPQSLTTADASDHHHPGQLLEKSSSPKPNQDANGSEIDFHAVQVPSPRSHLNTDSNASSGTASYSASKALNDAIVNSPQEDNHNQSSQLDGPLQLQLRLPSSRLSSFSDAAGHLDFKNEIIAAPHTQDDNTIAIENTDNTDTSGYNPAASHASRANNTHEQDFSRGRTTHRASHRTNLAASTCQHPAASTRRSHDIPQSSFSPSSTAASDNTKNRRFSLRFRNASDSQLPLRLKQLDESPPPPLPAPPPGIITTAPTGDFVAMQKKPSRLRLPRFRLSKNASTNTLKKPSPSRLTTGPPSASDPSGPGPSSGSLSRKPSRALNPSANLDGNLQTPLSSSPPSADTSFDSIDPISSSPAPTLDGQAGDTMAYPTTLNRRSDSSGPSDVSSADPKPQSVNQRSSSSIFRLTRRKTRAGEPLFPTGHLPQKPKVSLGDDSHFESDTSNSLNIPNNGSLSFSPNTDRPVSRSKTYAPHTPRPRSVRSKTAAAPSLSPSPATALFRPQSNHSGRSSPIRSQTRRGRSSTLSSLGHDSNDENPAPPSSRPSFNSGRKSFGDLFGLGRLRQNSDATIGRSGNLTPITPGSVPSKNNSLQLVREEFTLPEKREDDTPVKYLARVEGHIPRGSIASALSKSSDPFYSAVLRSYMRKSSFFGDPMDMALRKLLMEAELPKETQQIDRCLVAFANRYHECNPGIYANPDQAYFVAFSLLILHTDVFNKNNKHKMQKADYLKNTREQGVYDDILDCFYDNITYTPFIHVEDDFDSNSERHHQNKGRRRPIFPGAPPEIPKKSKEPIDPYTLILDGKLDNLRPSFKDVMSLEDHYTYLGTASRLDLKELQKTFFRTGVLQIVSARSRPDAFLTEKTASNPQVAHPGIVDIKVTKVGLLWRKDAKKKKTRSPWQEWGAILTGAQLYFFRNTTWIKSLIHQFETHMKQGNDDVPVIFKPPLEQFKPDALMSTDGAVALHDMSYKKHKHAFVYVRHGGFEEVLLADDEMEMNDWLAKLNYAAAFKTSGVRMRGVVGANYDGQSRRAIRRLDSADGAQVVQTPSGEVSITRGRIDHKMAEDISAARRQVILDKVVEADERLSVAQKLLDLQLRNARHLQIMAPIQVKTREQVLLSAARMSAQLKWTRAEIWRLKCHRDILMQDMEEERLLISPPGSSKLGSVQEDAYATHEVSRPTTPSNDSHPSKSPITSGSLKASTKIQTPLSLSLSPQLGVSDLNLSSNIEGEDDEATASPTAAHDNCYRSESASSPNEESSAAERTLQATSSSSTTSPQRKSDADKLEKESGDDNDIVEHNLLEQAGLLRSSTTRNWKSTTSSVQHGGIDVDPEKEKADRSKIRRSLQRTLREGGTRSKKGKEPAQVTDEEERLARGNGSFTVHGKKASVINFGSELHNLPSKRTETDLSMSPSSPDVVEDDDFHSAQGDFDDWRERRGSTASASTATARSFRDLHRKYSTAHPPRAHSTPGKLAAPSDTESEVAVSFSEGQRTPLPPIENSSDIESDAKDAELDEGHAQNQAQKQEQHPSENPPQDVPEDD</sequence>
<feature type="region of interest" description="Disordered" evidence="1">
    <location>
        <begin position="1175"/>
        <end position="1226"/>
    </location>
</feature>
<evidence type="ECO:0000256" key="1">
    <source>
        <dbReference type="SAM" id="MobiDB-lite"/>
    </source>
</evidence>
<proteinExistence type="predicted"/>
<feature type="compositionally biased region" description="Basic residues" evidence="1">
    <location>
        <begin position="287"/>
        <end position="298"/>
    </location>
</feature>
<feature type="compositionally biased region" description="Basic and acidic residues" evidence="1">
    <location>
        <begin position="1298"/>
        <end position="1316"/>
    </location>
</feature>
<feature type="region of interest" description="Disordered" evidence="1">
    <location>
        <begin position="1414"/>
        <end position="1560"/>
    </location>
</feature>
<dbReference type="SUPFAM" id="SSF48425">
    <property type="entry name" value="Sec7 domain"/>
    <property type="match status" value="1"/>
</dbReference>
<dbReference type="PROSITE" id="PS50190">
    <property type="entry name" value="SEC7"/>
    <property type="match status" value="1"/>
</dbReference>
<feature type="compositionally biased region" description="Polar residues" evidence="1">
    <location>
        <begin position="343"/>
        <end position="368"/>
    </location>
</feature>
<dbReference type="Gene3D" id="1.10.1000.11">
    <property type="entry name" value="Arf Nucleotide-binding Site Opener,domain 2"/>
    <property type="match status" value="1"/>
</dbReference>
<protein>
    <submittedName>
        <fullName evidence="4">Arf guanine nucleotide exchange factor sec74</fullName>
    </submittedName>
</protein>
<feature type="compositionally biased region" description="Polar residues" evidence="1">
    <location>
        <begin position="301"/>
        <end position="316"/>
    </location>
</feature>
<dbReference type="InterPro" id="IPR023394">
    <property type="entry name" value="Sec7_C_sf"/>
</dbReference>
<feature type="domain" description="SEC7" evidence="3">
    <location>
        <begin position="614"/>
        <end position="785"/>
    </location>
</feature>
<feature type="compositionally biased region" description="Polar residues" evidence="1">
    <location>
        <begin position="584"/>
        <end position="609"/>
    </location>
</feature>
<feature type="compositionally biased region" description="Polar residues" evidence="1">
    <location>
        <begin position="196"/>
        <end position="205"/>
    </location>
</feature>
<feature type="compositionally biased region" description="Polar residues" evidence="1">
    <location>
        <begin position="1198"/>
        <end position="1226"/>
    </location>
</feature>
<feature type="compositionally biased region" description="Polar residues" evidence="1">
    <location>
        <begin position="416"/>
        <end position="427"/>
    </location>
</feature>
<feature type="region of interest" description="Disordered" evidence="1">
    <location>
        <begin position="148"/>
        <end position="235"/>
    </location>
</feature>
<feature type="compositionally biased region" description="Polar residues" evidence="1">
    <location>
        <begin position="21"/>
        <end position="30"/>
    </location>
</feature>
<feature type="compositionally biased region" description="Polar residues" evidence="1">
    <location>
        <begin position="70"/>
        <end position="84"/>
    </location>
</feature>
<name>A0A2C5WYX9_9PEZI</name>
<feature type="domain" description="PH" evidence="2">
    <location>
        <begin position="899"/>
        <end position="1028"/>
    </location>
</feature>
<feature type="region of interest" description="Disordered" evidence="1">
    <location>
        <begin position="1330"/>
        <end position="1399"/>
    </location>
</feature>
<dbReference type="EMBL" id="APWK03000094">
    <property type="protein sequence ID" value="PHH51405.1"/>
    <property type="molecule type" value="Genomic_DNA"/>
</dbReference>
<dbReference type="InterPro" id="IPR000904">
    <property type="entry name" value="Sec7_dom"/>
</dbReference>
<evidence type="ECO:0000259" key="3">
    <source>
        <dbReference type="PROSITE" id="PS50190"/>
    </source>
</evidence>
<evidence type="ECO:0000313" key="4">
    <source>
        <dbReference type="EMBL" id="PHH51405.1"/>
    </source>
</evidence>
<feature type="compositionally biased region" description="Low complexity" evidence="1">
    <location>
        <begin position="1458"/>
        <end position="1468"/>
    </location>
</feature>
<feature type="compositionally biased region" description="Polar residues" evidence="1">
    <location>
        <begin position="463"/>
        <end position="490"/>
    </location>
</feature>
<reference evidence="4 5" key="2">
    <citation type="journal article" date="2013" name="IMA Fungus">
        <title>IMA Genome-F 1: Ceratocystis fimbriata: Draft nuclear genome sequence for the plant pathogen, Ceratocystis fimbriata.</title>
        <authorList>
            <person name="Wilken P.M."/>
            <person name="Steenkamp E.T."/>
            <person name="Wingfield M.J."/>
            <person name="de Beer Z.W."/>
            <person name="Wingfield B.D."/>
        </authorList>
    </citation>
    <scope>NUCLEOTIDE SEQUENCE [LARGE SCALE GENOMIC DNA]</scope>
    <source>
        <strain evidence="4 5">CBS 114723</strain>
    </source>
</reference>
<feature type="compositionally biased region" description="Pro residues" evidence="1">
    <location>
        <begin position="1550"/>
        <end position="1560"/>
    </location>
</feature>
<feature type="compositionally biased region" description="Polar residues" evidence="1">
    <location>
        <begin position="42"/>
        <end position="54"/>
    </location>
</feature>
<feature type="compositionally biased region" description="Low complexity" evidence="1">
    <location>
        <begin position="402"/>
        <end position="412"/>
    </location>
</feature>
<feature type="compositionally biased region" description="Polar residues" evidence="1">
    <location>
        <begin position="150"/>
        <end position="166"/>
    </location>
</feature>
<dbReference type="GO" id="GO:0032012">
    <property type="term" value="P:regulation of ARF protein signal transduction"/>
    <property type="evidence" value="ECO:0007669"/>
    <property type="project" value="InterPro"/>
</dbReference>
<feature type="compositionally biased region" description="Low complexity" evidence="1">
    <location>
        <begin position="220"/>
        <end position="230"/>
    </location>
</feature>
<feature type="compositionally biased region" description="Low complexity" evidence="1">
    <location>
        <begin position="506"/>
        <end position="520"/>
    </location>
</feature>
<feature type="compositionally biased region" description="Low complexity" evidence="1">
    <location>
        <begin position="369"/>
        <end position="378"/>
    </location>
</feature>
<feature type="compositionally biased region" description="Pro residues" evidence="1">
    <location>
        <begin position="260"/>
        <end position="271"/>
    </location>
</feature>
<dbReference type="SUPFAM" id="SSF50729">
    <property type="entry name" value="PH domain-like"/>
    <property type="match status" value="1"/>
</dbReference>
<dbReference type="PROSITE" id="PS50003">
    <property type="entry name" value="PH_DOMAIN"/>
    <property type="match status" value="1"/>
</dbReference>
<dbReference type="InterPro" id="IPR011993">
    <property type="entry name" value="PH-like_dom_sf"/>
</dbReference>
<gene>
    <name evidence="4" type="primary">sec74</name>
    <name evidence="4" type="ORF">CFIMG_003259RA</name>
</gene>